<name>A0ACB8SB60_9AGAM</name>
<accession>A0ACB8SB60</accession>
<comment type="caution">
    <text evidence="1">The sequence shown here is derived from an EMBL/GenBank/DDBJ whole genome shotgun (WGS) entry which is preliminary data.</text>
</comment>
<gene>
    <name evidence="1" type="ORF">FA95DRAFT_1552478</name>
</gene>
<dbReference type="Proteomes" id="UP000814033">
    <property type="component" value="Unassembled WGS sequence"/>
</dbReference>
<reference evidence="1" key="2">
    <citation type="journal article" date="2022" name="New Phytol.">
        <title>Evolutionary transition to the ectomycorrhizal habit in the genomes of a hyperdiverse lineage of mushroom-forming fungi.</title>
        <authorList>
            <person name="Looney B."/>
            <person name="Miyauchi S."/>
            <person name="Morin E."/>
            <person name="Drula E."/>
            <person name="Courty P.E."/>
            <person name="Kohler A."/>
            <person name="Kuo A."/>
            <person name="LaButti K."/>
            <person name="Pangilinan J."/>
            <person name="Lipzen A."/>
            <person name="Riley R."/>
            <person name="Andreopoulos W."/>
            <person name="He G."/>
            <person name="Johnson J."/>
            <person name="Nolan M."/>
            <person name="Tritt A."/>
            <person name="Barry K.W."/>
            <person name="Grigoriev I.V."/>
            <person name="Nagy L.G."/>
            <person name="Hibbett D."/>
            <person name="Henrissat B."/>
            <person name="Matheny P.B."/>
            <person name="Labbe J."/>
            <person name="Martin F.M."/>
        </authorList>
    </citation>
    <scope>NUCLEOTIDE SEQUENCE</scope>
    <source>
        <strain evidence="1">FP105234-sp</strain>
    </source>
</reference>
<evidence type="ECO:0000313" key="2">
    <source>
        <dbReference type="Proteomes" id="UP000814033"/>
    </source>
</evidence>
<protein>
    <submittedName>
        <fullName evidence="1">Dihydrofolate reductase</fullName>
    </submittedName>
</protein>
<reference evidence="1" key="1">
    <citation type="submission" date="2021-02" db="EMBL/GenBank/DDBJ databases">
        <authorList>
            <consortium name="DOE Joint Genome Institute"/>
            <person name="Ahrendt S."/>
            <person name="Looney B.P."/>
            <person name="Miyauchi S."/>
            <person name="Morin E."/>
            <person name="Drula E."/>
            <person name="Courty P.E."/>
            <person name="Chicoki N."/>
            <person name="Fauchery L."/>
            <person name="Kohler A."/>
            <person name="Kuo A."/>
            <person name="Labutti K."/>
            <person name="Pangilinan J."/>
            <person name="Lipzen A."/>
            <person name="Riley R."/>
            <person name="Andreopoulos W."/>
            <person name="He G."/>
            <person name="Johnson J."/>
            <person name="Barry K.W."/>
            <person name="Grigoriev I.V."/>
            <person name="Nagy L."/>
            <person name="Hibbett D."/>
            <person name="Henrissat B."/>
            <person name="Matheny P.B."/>
            <person name="Labbe J."/>
            <person name="Martin F."/>
        </authorList>
    </citation>
    <scope>NUCLEOTIDE SEQUENCE</scope>
    <source>
        <strain evidence="1">FP105234-sp</strain>
    </source>
</reference>
<proteinExistence type="predicted"/>
<organism evidence="1 2">
    <name type="scientific">Auriscalpium vulgare</name>
    <dbReference type="NCBI Taxonomy" id="40419"/>
    <lineage>
        <taxon>Eukaryota</taxon>
        <taxon>Fungi</taxon>
        <taxon>Dikarya</taxon>
        <taxon>Basidiomycota</taxon>
        <taxon>Agaricomycotina</taxon>
        <taxon>Agaricomycetes</taxon>
        <taxon>Russulales</taxon>
        <taxon>Auriscalpiaceae</taxon>
        <taxon>Auriscalpium</taxon>
    </lineage>
</organism>
<evidence type="ECO:0000313" key="1">
    <source>
        <dbReference type="EMBL" id="KAI0053418.1"/>
    </source>
</evidence>
<sequence length="315" mass="33546">MHDPLSLLLAGVELSSRQTDNSADTAPGPPSFLTTVLGSLPADDKPGTKPLPNLVPPDATRPWITLTFAQSLDAKIAGKGGKQLILSGDESMKMTHWMRTMHDGILIGVGTAVNDNPQLNVRHLPFPSQNTHLQHYHHPRPLILDPHLRTSPACKLIVNASKGAGIAPWIISARPPSADGFWASEGDVEKVQQWEARQDALCAAGATVVLVERETLHPDLPSTNTDLPLAAVLKTLRAQGIKSIMVEGGARVIQSFLSTAASEQLVDALIITVAPTFVGGDGISYVERLEDVPGIRHISTETLGKDVVVGLKVGS</sequence>
<keyword evidence="2" id="KW-1185">Reference proteome</keyword>
<dbReference type="EMBL" id="MU275840">
    <property type="protein sequence ID" value="KAI0053418.1"/>
    <property type="molecule type" value="Genomic_DNA"/>
</dbReference>